<dbReference type="Gene3D" id="3.40.50.300">
    <property type="entry name" value="P-loop containing nucleotide triphosphate hydrolases"/>
    <property type="match status" value="1"/>
</dbReference>
<gene>
    <name evidence="5" type="ORF">ACFSTF_14555</name>
</gene>
<dbReference type="InterPro" id="IPR003439">
    <property type="entry name" value="ABC_transporter-like_ATP-bd"/>
</dbReference>
<keyword evidence="6" id="KW-1185">Reference proteome</keyword>
<name>A0ABW5PU99_9BACI</name>
<proteinExistence type="predicted"/>
<dbReference type="SUPFAM" id="SSF52540">
    <property type="entry name" value="P-loop containing nucleoside triphosphate hydrolases"/>
    <property type="match status" value="1"/>
</dbReference>
<dbReference type="EMBL" id="JBHUMR010000017">
    <property type="protein sequence ID" value="MFD2618521.1"/>
    <property type="molecule type" value="Genomic_DNA"/>
</dbReference>
<keyword evidence="2" id="KW-0547">Nucleotide-binding</keyword>
<feature type="domain" description="ABC transporter" evidence="4">
    <location>
        <begin position="2"/>
        <end position="233"/>
    </location>
</feature>
<dbReference type="InterPro" id="IPR050153">
    <property type="entry name" value="Metal_Ion_Import_ABC"/>
</dbReference>
<dbReference type="SMART" id="SM00382">
    <property type="entry name" value="AAA"/>
    <property type="match status" value="1"/>
</dbReference>
<dbReference type="PANTHER" id="PTHR42734">
    <property type="entry name" value="METAL TRANSPORT SYSTEM ATP-BINDING PROTEIN TM_0124-RELATED"/>
    <property type="match status" value="1"/>
</dbReference>
<dbReference type="InterPro" id="IPR027417">
    <property type="entry name" value="P-loop_NTPase"/>
</dbReference>
<dbReference type="PROSITE" id="PS50893">
    <property type="entry name" value="ABC_TRANSPORTER_2"/>
    <property type="match status" value="1"/>
</dbReference>
<sequence>MLKTLDVDHINVIFNGERILKDISFSVHKGEMLGIIGPNGAGKSTLLKVILGLITPQEGKVVIKSTNKKPVMGYVPQSRLIDADMPIRAWDFVSLGLPNMIRPWLTGKDRKKVSKIMQETDTIHLAKKPIGKLSGGEKQRVYLAQALARDPDVLLLDESTSNLDPEAQESMTSLVHHLCESRHIGIIFISHDLHLVKKYAHRTLHMTRGHYIIGKTEEIMKDEKELSLCLHPPYSDESITSVDQQINQEIKDERIRTY</sequence>
<organism evidence="5 6">
    <name type="scientific">Terrilactibacillus laevilacticus</name>
    <dbReference type="NCBI Taxonomy" id="1380157"/>
    <lineage>
        <taxon>Bacteria</taxon>
        <taxon>Bacillati</taxon>
        <taxon>Bacillota</taxon>
        <taxon>Bacilli</taxon>
        <taxon>Bacillales</taxon>
        <taxon>Bacillaceae</taxon>
        <taxon>Terrilactibacillus</taxon>
    </lineage>
</organism>
<dbReference type="GO" id="GO:0005524">
    <property type="term" value="F:ATP binding"/>
    <property type="evidence" value="ECO:0007669"/>
    <property type="project" value="UniProtKB-KW"/>
</dbReference>
<comment type="caution">
    <text evidence="5">The sequence shown here is derived from an EMBL/GenBank/DDBJ whole genome shotgun (WGS) entry which is preliminary data.</text>
</comment>
<evidence type="ECO:0000256" key="2">
    <source>
        <dbReference type="ARBA" id="ARBA00022741"/>
    </source>
</evidence>
<evidence type="ECO:0000256" key="3">
    <source>
        <dbReference type="ARBA" id="ARBA00022840"/>
    </source>
</evidence>
<dbReference type="RefSeq" id="WP_141191576.1">
    <property type="nucleotide sequence ID" value="NZ_JBHUMR010000017.1"/>
</dbReference>
<evidence type="ECO:0000313" key="6">
    <source>
        <dbReference type="Proteomes" id="UP001597458"/>
    </source>
</evidence>
<dbReference type="Proteomes" id="UP001597458">
    <property type="component" value="Unassembled WGS sequence"/>
</dbReference>
<reference evidence="6" key="1">
    <citation type="journal article" date="2019" name="Int. J. Syst. Evol. Microbiol.">
        <title>The Global Catalogue of Microorganisms (GCM) 10K type strain sequencing project: providing services to taxonomists for standard genome sequencing and annotation.</title>
        <authorList>
            <consortium name="The Broad Institute Genomics Platform"/>
            <consortium name="The Broad Institute Genome Sequencing Center for Infectious Disease"/>
            <person name="Wu L."/>
            <person name="Ma J."/>
        </authorList>
    </citation>
    <scope>NUCLEOTIDE SEQUENCE [LARGE SCALE GENOMIC DNA]</scope>
    <source>
        <strain evidence="6">TISTR 2241</strain>
    </source>
</reference>
<accession>A0ABW5PU99</accession>
<keyword evidence="3 5" id="KW-0067">ATP-binding</keyword>
<dbReference type="Pfam" id="PF00005">
    <property type="entry name" value="ABC_tran"/>
    <property type="match status" value="1"/>
</dbReference>
<dbReference type="CDD" id="cd03235">
    <property type="entry name" value="ABC_Metallic_Cations"/>
    <property type="match status" value="1"/>
</dbReference>
<evidence type="ECO:0000256" key="1">
    <source>
        <dbReference type="ARBA" id="ARBA00022448"/>
    </source>
</evidence>
<dbReference type="InterPro" id="IPR003593">
    <property type="entry name" value="AAA+_ATPase"/>
</dbReference>
<protein>
    <submittedName>
        <fullName evidence="5">Metal ABC transporter ATP-binding protein</fullName>
    </submittedName>
</protein>
<keyword evidence="1" id="KW-0813">Transport</keyword>
<evidence type="ECO:0000313" key="5">
    <source>
        <dbReference type="EMBL" id="MFD2618521.1"/>
    </source>
</evidence>
<evidence type="ECO:0000259" key="4">
    <source>
        <dbReference type="PROSITE" id="PS50893"/>
    </source>
</evidence>